<dbReference type="OrthoDB" id="1921208at2759"/>
<dbReference type="SMART" id="SM00835">
    <property type="entry name" value="Cupin_1"/>
    <property type="match status" value="1"/>
</dbReference>
<comment type="similarity">
    <text evidence="2">Belongs to the germin family.</text>
</comment>
<dbReference type="InterPro" id="IPR001929">
    <property type="entry name" value="Germin"/>
</dbReference>
<evidence type="ECO:0000256" key="3">
    <source>
        <dbReference type="ARBA" id="ARBA00022525"/>
    </source>
</evidence>
<evidence type="ECO:0000256" key="1">
    <source>
        <dbReference type="ARBA" id="ARBA00004613"/>
    </source>
</evidence>
<evidence type="ECO:0000256" key="5">
    <source>
        <dbReference type="ARBA" id="ARBA00023211"/>
    </source>
</evidence>
<comment type="subcellular location">
    <subcellularLocation>
        <location evidence="1">Secreted</location>
    </subcellularLocation>
</comment>
<evidence type="ECO:0000256" key="7">
    <source>
        <dbReference type="SAM" id="SignalP"/>
    </source>
</evidence>
<evidence type="ECO:0000313" key="9">
    <source>
        <dbReference type="EMBL" id="KAF2457365.1"/>
    </source>
</evidence>
<keyword evidence="5" id="KW-0464">Manganese</keyword>
<keyword evidence="3" id="KW-0964">Secreted</keyword>
<feature type="signal peptide" evidence="7">
    <location>
        <begin position="1"/>
        <end position="19"/>
    </location>
</feature>
<accession>A0A6A6P028</accession>
<feature type="domain" description="Cupin type-1" evidence="8">
    <location>
        <begin position="107"/>
        <end position="254"/>
    </location>
</feature>
<dbReference type="InterPro" id="IPR006045">
    <property type="entry name" value="Cupin_1"/>
</dbReference>
<feature type="compositionally biased region" description="Polar residues" evidence="6">
    <location>
        <begin position="38"/>
        <end position="50"/>
    </location>
</feature>
<dbReference type="GO" id="GO:0005576">
    <property type="term" value="C:extracellular region"/>
    <property type="evidence" value="ECO:0007669"/>
    <property type="project" value="UniProtKB-SubCell"/>
</dbReference>
<evidence type="ECO:0000256" key="6">
    <source>
        <dbReference type="SAM" id="MobiDB-lite"/>
    </source>
</evidence>
<dbReference type="EMBL" id="MU001680">
    <property type="protein sequence ID" value="KAF2457365.1"/>
    <property type="molecule type" value="Genomic_DNA"/>
</dbReference>
<evidence type="ECO:0000313" key="10">
    <source>
        <dbReference type="Proteomes" id="UP000799766"/>
    </source>
</evidence>
<keyword evidence="7" id="KW-0732">Signal</keyword>
<dbReference type="CDD" id="cd02241">
    <property type="entry name" value="cupin_OxOx"/>
    <property type="match status" value="1"/>
</dbReference>
<dbReference type="Pfam" id="PF00190">
    <property type="entry name" value="Cupin_1"/>
    <property type="match status" value="1"/>
</dbReference>
<evidence type="ECO:0000256" key="4">
    <source>
        <dbReference type="ARBA" id="ARBA00022723"/>
    </source>
</evidence>
<keyword evidence="4" id="KW-0479">Metal-binding</keyword>
<dbReference type="InterPro" id="IPR014710">
    <property type="entry name" value="RmlC-like_jellyroll"/>
</dbReference>
<dbReference type="PRINTS" id="PR00325">
    <property type="entry name" value="GERMIN"/>
</dbReference>
<protein>
    <submittedName>
        <fullName evidence="9">RmlC-like cupin domain-containing protein</fullName>
    </submittedName>
</protein>
<reference evidence="9" key="1">
    <citation type="journal article" date="2020" name="Stud. Mycol.">
        <title>101 Dothideomycetes genomes: a test case for predicting lifestyles and emergence of pathogens.</title>
        <authorList>
            <person name="Haridas S."/>
            <person name="Albert R."/>
            <person name="Binder M."/>
            <person name="Bloem J."/>
            <person name="Labutti K."/>
            <person name="Salamov A."/>
            <person name="Andreopoulos B."/>
            <person name="Baker S."/>
            <person name="Barry K."/>
            <person name="Bills G."/>
            <person name="Bluhm B."/>
            <person name="Cannon C."/>
            <person name="Castanera R."/>
            <person name="Culley D."/>
            <person name="Daum C."/>
            <person name="Ezra D."/>
            <person name="Gonzalez J."/>
            <person name="Henrissat B."/>
            <person name="Kuo A."/>
            <person name="Liang C."/>
            <person name="Lipzen A."/>
            <person name="Lutzoni F."/>
            <person name="Magnuson J."/>
            <person name="Mondo S."/>
            <person name="Nolan M."/>
            <person name="Ohm R."/>
            <person name="Pangilinan J."/>
            <person name="Park H.-J."/>
            <person name="Ramirez L."/>
            <person name="Alfaro M."/>
            <person name="Sun H."/>
            <person name="Tritt A."/>
            <person name="Yoshinaga Y."/>
            <person name="Zwiers L.-H."/>
            <person name="Turgeon B."/>
            <person name="Goodwin S."/>
            <person name="Spatafora J."/>
            <person name="Crous P."/>
            <person name="Grigoriev I."/>
        </authorList>
    </citation>
    <scope>NUCLEOTIDE SEQUENCE</scope>
    <source>
        <strain evidence="9">ATCC 16933</strain>
    </source>
</reference>
<dbReference type="AlphaFoldDB" id="A0A6A6P028"/>
<evidence type="ECO:0000259" key="8">
    <source>
        <dbReference type="SMART" id="SM00835"/>
    </source>
</evidence>
<gene>
    <name evidence="9" type="ORF">BDY21DRAFT_343630</name>
</gene>
<dbReference type="InterPro" id="IPR011051">
    <property type="entry name" value="RmlC_Cupin_sf"/>
</dbReference>
<evidence type="ECO:0000256" key="2">
    <source>
        <dbReference type="ARBA" id="ARBA00007456"/>
    </source>
</evidence>
<sequence length="280" mass="29267">MPSYATVLLAALAAGAVQALPQSVDGLNLPTPSTRVPLSTGVSEFSSGPSASGDDAPPVPSVSLSPDEILELQTAPTAQDRFKALLTSDGENLLEGDDLRARTVFDFNADPNDGNGGGILKAANVGTFPILTDLGLSVVMGFVNPCGINTPHIHPRATEFLTVVDGELDFGIILENGLTDEIRGTLGKNQGAAFPVGSIHYQVNRKCFPSTFVAALNSEDPGTSQIANNFFNLDPNVVNATLGFPQQLDGKDIEAFRDSIPESLALGIENCLADCGLMKN</sequence>
<dbReference type="Gene3D" id="2.60.120.10">
    <property type="entry name" value="Jelly Rolls"/>
    <property type="match status" value="1"/>
</dbReference>
<organism evidence="9 10">
    <name type="scientific">Lineolata rhizophorae</name>
    <dbReference type="NCBI Taxonomy" id="578093"/>
    <lineage>
        <taxon>Eukaryota</taxon>
        <taxon>Fungi</taxon>
        <taxon>Dikarya</taxon>
        <taxon>Ascomycota</taxon>
        <taxon>Pezizomycotina</taxon>
        <taxon>Dothideomycetes</taxon>
        <taxon>Dothideomycetes incertae sedis</taxon>
        <taxon>Lineolatales</taxon>
        <taxon>Lineolataceae</taxon>
        <taxon>Lineolata</taxon>
    </lineage>
</organism>
<dbReference type="PANTHER" id="PTHR31238">
    <property type="entry name" value="GERMIN-LIKE PROTEIN SUBFAMILY 3 MEMBER 3"/>
    <property type="match status" value="1"/>
</dbReference>
<dbReference type="SUPFAM" id="SSF51182">
    <property type="entry name" value="RmlC-like cupins"/>
    <property type="match status" value="1"/>
</dbReference>
<name>A0A6A6P028_9PEZI</name>
<dbReference type="Proteomes" id="UP000799766">
    <property type="component" value="Unassembled WGS sequence"/>
</dbReference>
<feature type="chain" id="PRO_5025692251" evidence="7">
    <location>
        <begin position="20"/>
        <end position="280"/>
    </location>
</feature>
<dbReference type="GO" id="GO:0030145">
    <property type="term" value="F:manganese ion binding"/>
    <property type="evidence" value="ECO:0007669"/>
    <property type="project" value="InterPro"/>
</dbReference>
<proteinExistence type="inferred from homology"/>
<feature type="region of interest" description="Disordered" evidence="6">
    <location>
        <begin position="38"/>
        <end position="61"/>
    </location>
</feature>
<keyword evidence="10" id="KW-1185">Reference proteome</keyword>